<dbReference type="Proteomes" id="UP000315295">
    <property type="component" value="Unassembled WGS sequence"/>
</dbReference>
<gene>
    <name evidence="2" type="ORF">C1H46_029926</name>
</gene>
<evidence type="ECO:0000256" key="1">
    <source>
        <dbReference type="SAM" id="MobiDB-lite"/>
    </source>
</evidence>
<name>A0A540LDF3_MALBA</name>
<sequence length="57" mass="6421">MGGNPIGESSKDHRPHLHSPATPITPVFVETESQASDRDLRRRIVTFGRVPRRSSRK</sequence>
<feature type="region of interest" description="Disordered" evidence="1">
    <location>
        <begin position="1"/>
        <end position="42"/>
    </location>
</feature>
<protein>
    <submittedName>
        <fullName evidence="2">Uncharacterized protein</fullName>
    </submittedName>
</protein>
<organism evidence="2 3">
    <name type="scientific">Malus baccata</name>
    <name type="common">Siberian crab apple</name>
    <name type="synonym">Pyrus baccata</name>
    <dbReference type="NCBI Taxonomy" id="106549"/>
    <lineage>
        <taxon>Eukaryota</taxon>
        <taxon>Viridiplantae</taxon>
        <taxon>Streptophyta</taxon>
        <taxon>Embryophyta</taxon>
        <taxon>Tracheophyta</taxon>
        <taxon>Spermatophyta</taxon>
        <taxon>Magnoliopsida</taxon>
        <taxon>eudicotyledons</taxon>
        <taxon>Gunneridae</taxon>
        <taxon>Pentapetalae</taxon>
        <taxon>rosids</taxon>
        <taxon>fabids</taxon>
        <taxon>Rosales</taxon>
        <taxon>Rosaceae</taxon>
        <taxon>Amygdaloideae</taxon>
        <taxon>Maleae</taxon>
        <taxon>Malus</taxon>
    </lineage>
</organism>
<keyword evidence="3" id="KW-1185">Reference proteome</keyword>
<comment type="caution">
    <text evidence="2">The sequence shown here is derived from an EMBL/GenBank/DDBJ whole genome shotgun (WGS) entry which is preliminary data.</text>
</comment>
<dbReference type="EMBL" id="VIEB01000634">
    <property type="protein sequence ID" value="TQD84491.1"/>
    <property type="molecule type" value="Genomic_DNA"/>
</dbReference>
<evidence type="ECO:0000313" key="3">
    <source>
        <dbReference type="Proteomes" id="UP000315295"/>
    </source>
</evidence>
<dbReference type="AlphaFoldDB" id="A0A540LDF3"/>
<reference evidence="2 3" key="1">
    <citation type="journal article" date="2019" name="G3 (Bethesda)">
        <title>Sequencing of a Wild Apple (Malus baccata) Genome Unravels the Differences Between Cultivated and Wild Apple Species Regarding Disease Resistance and Cold Tolerance.</title>
        <authorList>
            <person name="Chen X."/>
        </authorList>
    </citation>
    <scope>NUCLEOTIDE SEQUENCE [LARGE SCALE GENOMIC DNA]</scope>
    <source>
        <strain evidence="3">cv. Shandingzi</strain>
        <tissue evidence="2">Leaves</tissue>
    </source>
</reference>
<accession>A0A540LDF3</accession>
<evidence type="ECO:0000313" key="2">
    <source>
        <dbReference type="EMBL" id="TQD84491.1"/>
    </source>
</evidence>
<proteinExistence type="predicted"/>